<feature type="compositionally biased region" description="Basic and acidic residues" evidence="1">
    <location>
        <begin position="306"/>
        <end position="315"/>
    </location>
</feature>
<name>A0ABD2XG29_9HYME</name>
<protein>
    <submittedName>
        <fullName evidence="2">Uncharacterized protein</fullName>
    </submittedName>
</protein>
<dbReference type="EMBL" id="JBJJXI010000028">
    <property type="protein sequence ID" value="KAL3403813.1"/>
    <property type="molecule type" value="Genomic_DNA"/>
</dbReference>
<feature type="compositionally biased region" description="Acidic residues" evidence="1">
    <location>
        <begin position="639"/>
        <end position="653"/>
    </location>
</feature>
<evidence type="ECO:0000313" key="3">
    <source>
        <dbReference type="Proteomes" id="UP001627154"/>
    </source>
</evidence>
<keyword evidence="3" id="KW-1185">Reference proteome</keyword>
<gene>
    <name evidence="2" type="ORF">TKK_003487</name>
</gene>
<dbReference type="AlphaFoldDB" id="A0ABD2XG29"/>
<organism evidence="2 3">
    <name type="scientific">Trichogramma kaykai</name>
    <dbReference type="NCBI Taxonomy" id="54128"/>
    <lineage>
        <taxon>Eukaryota</taxon>
        <taxon>Metazoa</taxon>
        <taxon>Ecdysozoa</taxon>
        <taxon>Arthropoda</taxon>
        <taxon>Hexapoda</taxon>
        <taxon>Insecta</taxon>
        <taxon>Pterygota</taxon>
        <taxon>Neoptera</taxon>
        <taxon>Endopterygota</taxon>
        <taxon>Hymenoptera</taxon>
        <taxon>Apocrita</taxon>
        <taxon>Proctotrupomorpha</taxon>
        <taxon>Chalcidoidea</taxon>
        <taxon>Trichogrammatidae</taxon>
        <taxon>Trichogramma</taxon>
    </lineage>
</organism>
<sequence length="753" mass="86416">MVYESDFYTTRRPYSSSSSRPYVSSYSVTPIRGPYYLMIPYSPFLRSAPHMPYVAHKRLVRIVHSPVRIYHAGSYLPIKLHARVRPSIIAAELNRIRYLQRPSTKSYTEDYLNSRNYIDFDDETRDIRARTDSLLRKIHVFVPRPSVSDYEETTIPERLRSDDYVRRIINSKNTRKDIADLPWYSTPEKRDIGSGHLACIKYAGGRPQPRRRPYYTVGDLVPGDVKSDVNLMSFYSKNRKAAEDASPSIPVERHVEIVSEDRPASAASVTWADEVDHHRREEPATKEAEIRVEKTSELQAEIEVEPDVKKAKPTEQDNEETQEAQEYDENGMRKEPDEDTIKKVQEYLDKKAAEKKMEEERRAWELAERRRIAEEKEVARLAAIKLEEDQRIAEIKEQERLEAERQDVIAKAEAARHEAERMVEDEKEKLETQSFHVILRQALVNERNKNLEQKALMLEENEKLYNEAVLQAIADEQERQAKEREEEKKKQEEDEDKTANLVLSSSSGVVNADVVSDDVQEVERSVVENVDQDVEDQPYEVDQDEETQIEENVPQEEEEEEKQEQVEEIEIDAGAATAEPESEQASEPQAAELVSDVTDAPKVHESHDSAGGAQGFDWSQYDSEPEEAIAEAPAHEEITTDGEVESQQFDDADNASARDDGEEADLAHSDVNEEAPEVTEAKAESEQHEDERSEDEDDDDDHTVTICELVDDEETDAPLVQEIQDEEEQVESEHEQASEDEEAKSVHETTDEE</sequence>
<feature type="compositionally biased region" description="Acidic residues" evidence="1">
    <location>
        <begin position="530"/>
        <end position="571"/>
    </location>
</feature>
<feature type="compositionally biased region" description="Basic and acidic residues" evidence="1">
    <location>
        <begin position="731"/>
        <end position="753"/>
    </location>
</feature>
<feature type="compositionally biased region" description="Basic and acidic residues" evidence="1">
    <location>
        <begin position="476"/>
        <end position="492"/>
    </location>
</feature>
<feature type="region of interest" description="Disordered" evidence="1">
    <location>
        <begin position="476"/>
        <end position="753"/>
    </location>
</feature>
<feature type="compositionally biased region" description="Acidic residues" evidence="1">
    <location>
        <begin position="692"/>
        <end position="701"/>
    </location>
</feature>
<evidence type="ECO:0000313" key="2">
    <source>
        <dbReference type="EMBL" id="KAL3403813.1"/>
    </source>
</evidence>
<feature type="compositionally biased region" description="Basic and acidic residues" evidence="1">
    <location>
        <begin position="679"/>
        <end position="691"/>
    </location>
</feature>
<feature type="region of interest" description="Disordered" evidence="1">
    <location>
        <begin position="298"/>
        <end position="342"/>
    </location>
</feature>
<feature type="compositionally biased region" description="Low complexity" evidence="1">
    <location>
        <begin position="575"/>
        <end position="592"/>
    </location>
</feature>
<reference evidence="2 3" key="1">
    <citation type="journal article" date="2024" name="bioRxiv">
        <title>A reference genome for Trichogramma kaykai: A tiny desert-dwelling parasitoid wasp with competing sex-ratio distorters.</title>
        <authorList>
            <person name="Culotta J."/>
            <person name="Lindsey A.R."/>
        </authorList>
    </citation>
    <scope>NUCLEOTIDE SEQUENCE [LARGE SCALE GENOMIC DNA]</scope>
    <source>
        <strain evidence="2 3">KSX58</strain>
    </source>
</reference>
<comment type="caution">
    <text evidence="2">The sequence shown here is derived from an EMBL/GenBank/DDBJ whole genome shotgun (WGS) entry which is preliminary data.</text>
</comment>
<feature type="compositionally biased region" description="Acidic residues" evidence="1">
    <location>
        <begin position="316"/>
        <end position="329"/>
    </location>
</feature>
<dbReference type="Proteomes" id="UP001627154">
    <property type="component" value="Unassembled WGS sequence"/>
</dbReference>
<proteinExistence type="predicted"/>
<feature type="compositionally biased region" description="Basic and acidic residues" evidence="1">
    <location>
        <begin position="330"/>
        <end position="342"/>
    </location>
</feature>
<feature type="compositionally biased region" description="Basic and acidic residues" evidence="1">
    <location>
        <begin position="599"/>
        <end position="608"/>
    </location>
</feature>
<evidence type="ECO:0000256" key="1">
    <source>
        <dbReference type="SAM" id="MobiDB-lite"/>
    </source>
</evidence>
<accession>A0ABD2XG29</accession>